<name>A0A819WTB7_9BILA</name>
<dbReference type="Pfam" id="PF00293">
    <property type="entry name" value="NUDIX"/>
    <property type="match status" value="1"/>
</dbReference>
<proteinExistence type="predicted"/>
<sequence length="294" mass="34709">MLEKLCKIEETPVEDVEFINYEDNITFQEINYEVAKQMEKDATPEIIETLQDLRQKQVRNSSSEKVLDDSGWIEKKSKKDKVDKVAKDIWKLWTKECEQAPRCGIILLSLEKLDAPEVLLIMYYKNNDPHYGYPKGKIEIGETKWQCALRETSEELGYDMEFRENDINDEEAILKNVGNPFDNSTIEHYYFIVPGVPKDIHFKLNQTEVNAIEWCDIYKLPCCQDCQVTQLMTRADEKIPNYFMVICYDKLKRTSLVQDILNYMDDKNKDHTVSNKYKKQHKFCPGYCQNKTKY</sequence>
<evidence type="ECO:0000313" key="4">
    <source>
        <dbReference type="Proteomes" id="UP000663881"/>
    </source>
</evidence>
<organism evidence="3 4">
    <name type="scientific">Adineta steineri</name>
    <dbReference type="NCBI Taxonomy" id="433720"/>
    <lineage>
        <taxon>Eukaryota</taxon>
        <taxon>Metazoa</taxon>
        <taxon>Spiralia</taxon>
        <taxon>Gnathifera</taxon>
        <taxon>Rotifera</taxon>
        <taxon>Eurotatoria</taxon>
        <taxon>Bdelloidea</taxon>
        <taxon>Adinetida</taxon>
        <taxon>Adinetidae</taxon>
        <taxon>Adineta</taxon>
    </lineage>
</organism>
<gene>
    <name evidence="3" type="ORF">OKA104_LOCUS37207</name>
</gene>
<feature type="domain" description="Nudix hydrolase" evidence="2">
    <location>
        <begin position="98"/>
        <end position="245"/>
    </location>
</feature>
<dbReference type="InterPro" id="IPR000086">
    <property type="entry name" value="NUDIX_hydrolase_dom"/>
</dbReference>
<accession>A0A819WTB7</accession>
<dbReference type="PROSITE" id="PS00893">
    <property type="entry name" value="NUDIX_BOX"/>
    <property type="match status" value="1"/>
</dbReference>
<dbReference type="InterPro" id="IPR015797">
    <property type="entry name" value="NUDIX_hydrolase-like_dom_sf"/>
</dbReference>
<dbReference type="AlphaFoldDB" id="A0A819WTB7"/>
<evidence type="ECO:0000256" key="1">
    <source>
        <dbReference type="ARBA" id="ARBA00022801"/>
    </source>
</evidence>
<dbReference type="PROSITE" id="PS51462">
    <property type="entry name" value="NUDIX"/>
    <property type="match status" value="1"/>
</dbReference>
<dbReference type="GO" id="GO:0005737">
    <property type="term" value="C:cytoplasm"/>
    <property type="evidence" value="ECO:0007669"/>
    <property type="project" value="TreeGrafter"/>
</dbReference>
<dbReference type="GO" id="GO:0000290">
    <property type="term" value="P:deadenylation-dependent decapping of nuclear-transcribed mRNA"/>
    <property type="evidence" value="ECO:0007669"/>
    <property type="project" value="TreeGrafter"/>
</dbReference>
<evidence type="ECO:0000259" key="2">
    <source>
        <dbReference type="PROSITE" id="PS51462"/>
    </source>
</evidence>
<dbReference type="Proteomes" id="UP000663881">
    <property type="component" value="Unassembled WGS sequence"/>
</dbReference>
<evidence type="ECO:0000313" key="3">
    <source>
        <dbReference type="EMBL" id="CAF4130109.1"/>
    </source>
</evidence>
<dbReference type="EMBL" id="CAJOAY010006113">
    <property type="protein sequence ID" value="CAF4130109.1"/>
    <property type="molecule type" value="Genomic_DNA"/>
</dbReference>
<dbReference type="SUPFAM" id="SSF55811">
    <property type="entry name" value="Nudix"/>
    <property type="match status" value="1"/>
</dbReference>
<dbReference type="PANTHER" id="PTHR23114">
    <property type="entry name" value="M7GPPPN-MRNA HYDROLASE"/>
    <property type="match status" value="1"/>
</dbReference>
<dbReference type="InterPro" id="IPR020084">
    <property type="entry name" value="NUDIX_hydrolase_CS"/>
</dbReference>
<dbReference type="Gene3D" id="3.90.79.10">
    <property type="entry name" value="Nucleoside Triphosphate Pyrophosphohydrolase"/>
    <property type="match status" value="1"/>
</dbReference>
<dbReference type="PANTHER" id="PTHR23114:SF17">
    <property type="entry name" value="M7GPPPN-MRNA HYDROLASE"/>
    <property type="match status" value="1"/>
</dbReference>
<reference evidence="3" key="1">
    <citation type="submission" date="2021-02" db="EMBL/GenBank/DDBJ databases">
        <authorList>
            <person name="Nowell W R."/>
        </authorList>
    </citation>
    <scope>NUCLEOTIDE SEQUENCE</scope>
</reference>
<dbReference type="GO" id="GO:0016787">
    <property type="term" value="F:hydrolase activity"/>
    <property type="evidence" value="ECO:0007669"/>
    <property type="project" value="UniProtKB-KW"/>
</dbReference>
<keyword evidence="1" id="KW-0378">Hydrolase</keyword>
<comment type="caution">
    <text evidence="3">The sequence shown here is derived from an EMBL/GenBank/DDBJ whole genome shotgun (WGS) entry which is preliminary data.</text>
</comment>
<protein>
    <recommendedName>
        <fullName evidence="2">Nudix hydrolase domain-containing protein</fullName>
    </recommendedName>
</protein>